<dbReference type="EMBL" id="JAEFBJ010000009">
    <property type="protein sequence ID" value="KAG7574201.1"/>
    <property type="molecule type" value="Genomic_DNA"/>
</dbReference>
<dbReference type="PANTHER" id="PTHR11614">
    <property type="entry name" value="PHOSPHOLIPASE-RELATED"/>
    <property type="match status" value="1"/>
</dbReference>
<keyword evidence="2" id="KW-0378">Hydrolase</keyword>
<evidence type="ECO:0000259" key="1">
    <source>
        <dbReference type="Pfam" id="PF12146"/>
    </source>
</evidence>
<dbReference type="InterPro" id="IPR051044">
    <property type="entry name" value="MAG_DAG_Lipase"/>
</dbReference>
<dbReference type="GO" id="GO:0016787">
    <property type="term" value="F:hydrolase activity"/>
    <property type="evidence" value="ECO:0007669"/>
    <property type="project" value="UniProtKB-KW"/>
</dbReference>
<proteinExistence type="predicted"/>
<keyword evidence="3" id="KW-1185">Reference proteome</keyword>
<dbReference type="InterPro" id="IPR022742">
    <property type="entry name" value="Hydrolase_4"/>
</dbReference>
<name>A0A8T2AL88_ARASU</name>
<evidence type="ECO:0000313" key="3">
    <source>
        <dbReference type="Proteomes" id="UP000694251"/>
    </source>
</evidence>
<comment type="caution">
    <text evidence="2">The sequence shown here is derived from an EMBL/GenBank/DDBJ whole genome shotgun (WGS) entry which is preliminary data.</text>
</comment>
<accession>A0A8T2AL88</accession>
<dbReference type="OrthoDB" id="2498029at2759"/>
<dbReference type="Proteomes" id="UP000694251">
    <property type="component" value="Chromosome 9"/>
</dbReference>
<organism evidence="2 3">
    <name type="scientific">Arabidopsis suecica</name>
    <name type="common">Swedish thale-cress</name>
    <name type="synonym">Cardaminopsis suecica</name>
    <dbReference type="NCBI Taxonomy" id="45249"/>
    <lineage>
        <taxon>Eukaryota</taxon>
        <taxon>Viridiplantae</taxon>
        <taxon>Streptophyta</taxon>
        <taxon>Embryophyta</taxon>
        <taxon>Tracheophyta</taxon>
        <taxon>Spermatophyta</taxon>
        <taxon>Magnoliopsida</taxon>
        <taxon>eudicotyledons</taxon>
        <taxon>Gunneridae</taxon>
        <taxon>Pentapetalae</taxon>
        <taxon>rosids</taxon>
        <taxon>malvids</taxon>
        <taxon>Brassicales</taxon>
        <taxon>Brassicaceae</taxon>
        <taxon>Camelineae</taxon>
        <taxon>Arabidopsis</taxon>
    </lineage>
</organism>
<gene>
    <name evidence="2" type="ORF">ISN44_As09g024080</name>
</gene>
<dbReference type="Pfam" id="PF12146">
    <property type="entry name" value="Hydrolase_4"/>
    <property type="match status" value="1"/>
</dbReference>
<reference evidence="2 3" key="1">
    <citation type="submission" date="2020-12" db="EMBL/GenBank/DDBJ databases">
        <title>Concerted genomic and epigenomic changes stabilize Arabidopsis allopolyploids.</title>
        <authorList>
            <person name="Chen Z."/>
        </authorList>
    </citation>
    <scope>NUCLEOTIDE SEQUENCE [LARGE SCALE GENOMIC DNA]</scope>
    <source>
        <strain evidence="2">As9502</strain>
        <tissue evidence="2">Leaf</tissue>
    </source>
</reference>
<protein>
    <submittedName>
        <fullName evidence="2">Alpha/Beta hydrolase fold</fullName>
    </submittedName>
</protein>
<evidence type="ECO:0000313" key="2">
    <source>
        <dbReference type="EMBL" id="KAG7574201.1"/>
    </source>
</evidence>
<dbReference type="AlphaFoldDB" id="A0A8T2AL88"/>
<feature type="domain" description="Serine aminopeptidase S33" evidence="1">
    <location>
        <begin position="27"/>
        <end position="221"/>
    </location>
</feature>
<sequence>MVMYEEDFVLNSRGMKLFTCVWKPVNQEPKALLFLCHGYAMESSITMNSAATRLANAGFAVYGMDYEGHGKSEGLNGYISNFDDLVDDVSNHYSTICEREENKGKMRFLLGESMGGAVVLLLARKKPDFWDGAVLVAPMCKLADEIKPHPVVISILIKLAKFIPTWKIVPGNDIIDIAIKEPHIRNQVRENKYCYKGRPRLNTAYQLLLVSLDLEKNLDQVLIFFRYSYGYVY</sequence>